<feature type="domain" description="Transcription regulator PadR N-terminal" evidence="1">
    <location>
        <begin position="16"/>
        <end position="89"/>
    </location>
</feature>
<protein>
    <submittedName>
        <fullName evidence="2">PadR family transcriptional regulator PadR</fullName>
    </submittedName>
</protein>
<proteinExistence type="predicted"/>
<dbReference type="PANTHER" id="PTHR33169">
    <property type="entry name" value="PADR-FAMILY TRANSCRIPTIONAL REGULATOR"/>
    <property type="match status" value="1"/>
</dbReference>
<dbReference type="InterPro" id="IPR005149">
    <property type="entry name" value="Tscrpt_reg_PadR_N"/>
</dbReference>
<dbReference type="Pfam" id="PF03551">
    <property type="entry name" value="PadR"/>
    <property type="match status" value="1"/>
</dbReference>
<name>A0A7X0H6U7_9BACT</name>
<dbReference type="Proteomes" id="UP000541810">
    <property type="component" value="Unassembled WGS sequence"/>
</dbReference>
<sequence length="129" mass="13836">MKLEREMMRGAGPTAVLQLLATGEMYGYELVEALETRSAGVLAMGQSTLYPMLYNLEAKKLVKSRTVTADNGRPRRYYRLTGKGKKKLSADREQWSALMDAMAALGVTPGAGTAQPLTAGLGLLRGGVA</sequence>
<dbReference type="EMBL" id="JACHGY010000001">
    <property type="protein sequence ID" value="MBB6428889.1"/>
    <property type="molecule type" value="Genomic_DNA"/>
</dbReference>
<dbReference type="PANTHER" id="PTHR33169:SF14">
    <property type="entry name" value="TRANSCRIPTIONAL REGULATOR RV3488"/>
    <property type="match status" value="1"/>
</dbReference>
<dbReference type="SUPFAM" id="SSF46785">
    <property type="entry name" value="Winged helix' DNA-binding domain"/>
    <property type="match status" value="1"/>
</dbReference>
<evidence type="ECO:0000259" key="1">
    <source>
        <dbReference type="Pfam" id="PF03551"/>
    </source>
</evidence>
<gene>
    <name evidence="2" type="ORF">HNQ40_000695</name>
</gene>
<organism evidence="2 3">
    <name type="scientific">Algisphaera agarilytica</name>
    <dbReference type="NCBI Taxonomy" id="1385975"/>
    <lineage>
        <taxon>Bacteria</taxon>
        <taxon>Pseudomonadati</taxon>
        <taxon>Planctomycetota</taxon>
        <taxon>Phycisphaerae</taxon>
        <taxon>Phycisphaerales</taxon>
        <taxon>Phycisphaeraceae</taxon>
        <taxon>Algisphaera</taxon>
    </lineage>
</organism>
<dbReference type="RefSeq" id="WP_184676429.1">
    <property type="nucleotide sequence ID" value="NZ_JACHGY010000001.1"/>
</dbReference>
<dbReference type="InterPro" id="IPR052509">
    <property type="entry name" value="Metal_resp_DNA-bind_regulator"/>
</dbReference>
<reference evidence="2 3" key="1">
    <citation type="submission" date="2020-08" db="EMBL/GenBank/DDBJ databases">
        <title>Genomic Encyclopedia of Type Strains, Phase IV (KMG-IV): sequencing the most valuable type-strain genomes for metagenomic binning, comparative biology and taxonomic classification.</title>
        <authorList>
            <person name="Goeker M."/>
        </authorList>
    </citation>
    <scope>NUCLEOTIDE SEQUENCE [LARGE SCALE GENOMIC DNA]</scope>
    <source>
        <strain evidence="2 3">DSM 103725</strain>
    </source>
</reference>
<keyword evidence="3" id="KW-1185">Reference proteome</keyword>
<evidence type="ECO:0000313" key="2">
    <source>
        <dbReference type="EMBL" id="MBB6428889.1"/>
    </source>
</evidence>
<evidence type="ECO:0000313" key="3">
    <source>
        <dbReference type="Proteomes" id="UP000541810"/>
    </source>
</evidence>
<accession>A0A7X0H6U7</accession>
<dbReference type="Gene3D" id="1.10.10.10">
    <property type="entry name" value="Winged helix-like DNA-binding domain superfamily/Winged helix DNA-binding domain"/>
    <property type="match status" value="1"/>
</dbReference>
<dbReference type="InterPro" id="IPR036390">
    <property type="entry name" value="WH_DNA-bd_sf"/>
</dbReference>
<dbReference type="InterPro" id="IPR036388">
    <property type="entry name" value="WH-like_DNA-bd_sf"/>
</dbReference>
<comment type="caution">
    <text evidence="2">The sequence shown here is derived from an EMBL/GenBank/DDBJ whole genome shotgun (WGS) entry which is preliminary data.</text>
</comment>
<dbReference type="AlphaFoldDB" id="A0A7X0H6U7"/>